<evidence type="ECO:0008006" key="4">
    <source>
        <dbReference type="Google" id="ProtNLM"/>
    </source>
</evidence>
<dbReference type="Proteomes" id="UP000176650">
    <property type="component" value="Unassembled WGS sequence"/>
</dbReference>
<accession>A0A1F5BTK9</accession>
<comment type="caution">
    <text evidence="2">The sequence shown here is derived from an EMBL/GenBank/DDBJ whole genome shotgun (WGS) entry which is preliminary data.</text>
</comment>
<feature type="compositionally biased region" description="Polar residues" evidence="1">
    <location>
        <begin position="29"/>
        <end position="39"/>
    </location>
</feature>
<feature type="region of interest" description="Disordered" evidence="1">
    <location>
        <begin position="29"/>
        <end position="65"/>
    </location>
</feature>
<evidence type="ECO:0000313" key="2">
    <source>
        <dbReference type="EMBL" id="OGD33932.1"/>
    </source>
</evidence>
<organism evidence="2 3">
    <name type="scientific">Candidatus Azambacteria bacterium RIFCSPLOWO2_01_FULL_46_25</name>
    <dbReference type="NCBI Taxonomy" id="1797298"/>
    <lineage>
        <taxon>Bacteria</taxon>
        <taxon>Candidatus Azamiibacteriota</taxon>
    </lineage>
</organism>
<evidence type="ECO:0000313" key="3">
    <source>
        <dbReference type="Proteomes" id="UP000176650"/>
    </source>
</evidence>
<dbReference type="EMBL" id="MEYS01000002">
    <property type="protein sequence ID" value="OGD33932.1"/>
    <property type="molecule type" value="Genomic_DNA"/>
</dbReference>
<proteinExistence type="predicted"/>
<name>A0A1F5BTK9_9BACT</name>
<protein>
    <recommendedName>
        <fullName evidence="4">DUF5666 domain-containing protein</fullName>
    </recommendedName>
</protein>
<feature type="region of interest" description="Disordered" evidence="1">
    <location>
        <begin position="123"/>
        <end position="144"/>
    </location>
</feature>
<sequence>MIGAIIGIAVVVGGGSFYGGMQYGKSKTSAAAGRSSNLSPEERQARFGQMGAQGQRDGMNGFAQGGGAGGEIIAKDDKSITVKLRDGGSKIIFLSNSTSILKTAEGSLQDLAIGEQVTAIGTANQDGSMSAQSVQIRSAQKTNP</sequence>
<dbReference type="STRING" id="1797298.A2988_00360"/>
<reference evidence="2 3" key="1">
    <citation type="journal article" date="2016" name="Nat. Commun.">
        <title>Thousands of microbial genomes shed light on interconnected biogeochemical processes in an aquifer system.</title>
        <authorList>
            <person name="Anantharaman K."/>
            <person name="Brown C.T."/>
            <person name="Hug L.A."/>
            <person name="Sharon I."/>
            <person name="Castelle C.J."/>
            <person name="Probst A.J."/>
            <person name="Thomas B.C."/>
            <person name="Singh A."/>
            <person name="Wilkins M.J."/>
            <person name="Karaoz U."/>
            <person name="Brodie E.L."/>
            <person name="Williams K.H."/>
            <person name="Hubbard S.S."/>
            <person name="Banfield J.F."/>
        </authorList>
    </citation>
    <scope>NUCLEOTIDE SEQUENCE [LARGE SCALE GENOMIC DNA]</scope>
</reference>
<evidence type="ECO:0000256" key="1">
    <source>
        <dbReference type="SAM" id="MobiDB-lite"/>
    </source>
</evidence>
<gene>
    <name evidence="2" type="ORF">A2988_00360</name>
</gene>
<dbReference type="AlphaFoldDB" id="A0A1F5BTK9"/>